<dbReference type="Proteomes" id="UP000682811">
    <property type="component" value="Unassembled WGS sequence"/>
</dbReference>
<accession>A0A920CQR9</accession>
<dbReference type="Pfam" id="PF14395">
    <property type="entry name" value="COOH-NH2_lig"/>
    <property type="match status" value="1"/>
</dbReference>
<proteinExistence type="predicted"/>
<keyword evidence="2" id="KW-1185">Reference proteome</keyword>
<gene>
    <name evidence="1" type="ORF">J34TS1_10790</name>
</gene>
<evidence type="ECO:0000313" key="2">
    <source>
        <dbReference type="Proteomes" id="UP000682811"/>
    </source>
</evidence>
<name>A0A920CQR9_9BACL</name>
<evidence type="ECO:0000313" key="1">
    <source>
        <dbReference type="EMBL" id="GIO46314.1"/>
    </source>
</evidence>
<organism evidence="1 2">
    <name type="scientific">Paenibacillus azoreducens</name>
    <dbReference type="NCBI Taxonomy" id="116718"/>
    <lineage>
        <taxon>Bacteria</taxon>
        <taxon>Bacillati</taxon>
        <taxon>Bacillota</taxon>
        <taxon>Bacilli</taxon>
        <taxon>Bacillales</taxon>
        <taxon>Paenibacillaceae</taxon>
        <taxon>Paenibacillus</taxon>
    </lineage>
</organism>
<reference evidence="1 2" key="1">
    <citation type="submission" date="2021-03" db="EMBL/GenBank/DDBJ databases">
        <title>Antimicrobial resistance genes in bacteria isolated from Japanese honey, and their potential for conferring macrolide and lincosamide resistance in the American foulbrood pathogen Paenibacillus larvae.</title>
        <authorList>
            <person name="Okamoto M."/>
            <person name="Kumagai M."/>
            <person name="Kanamori H."/>
            <person name="Takamatsu D."/>
        </authorList>
    </citation>
    <scope>NUCLEOTIDE SEQUENCE [LARGE SCALE GENOMIC DNA]</scope>
    <source>
        <strain evidence="1 2">J34TS1</strain>
    </source>
</reference>
<comment type="caution">
    <text evidence="1">The sequence shown here is derived from an EMBL/GenBank/DDBJ whole genome shotgun (WGS) entry which is preliminary data.</text>
</comment>
<sequence>MHSRDEAKRFGSWSISSRHLRLIRSGISSVLDGSGKRKPVGVYRSRYAVHVSGLRAIEAMKVEGEGRSLRYPIALNPETAGSPSLLRQLEKMAVRALYTLGLSSGEVVLVSGGGDRKYAVEQVTPSAWFEDVRIERMYSRAEREQKRRLEEESSHGYSLMLGMDPEFVLVNPSSGEVIPASLFLDREGEVGCDAVHGENGAAVAYPIAELRPRPSEDAHGLLIGLMRTLRMAAEMIDDRSLIWQAGGMPKAGLPLGGHLHFSGIELTAELLRTLDNYLALPIAILEAHGSQLRRPKYGYLGDFRRQPHGGFEYRTLPSFLVSPLLAKGIIYLSSLIVTNYRSLIRRPLDDEENVHRAYYQGQREVMREYCEQLISDIESLELYPETERYVEPLFRQIRQGGTWNEQRDIRPLWNIPFQSK</sequence>
<protein>
    <recommendedName>
        <fullName evidence="3">Phage phiEco32-like COOH-NH2 ligase-type 2</fullName>
    </recommendedName>
</protein>
<dbReference type="EMBL" id="BORT01000003">
    <property type="protein sequence ID" value="GIO46314.1"/>
    <property type="molecule type" value="Genomic_DNA"/>
</dbReference>
<evidence type="ECO:0008006" key="3">
    <source>
        <dbReference type="Google" id="ProtNLM"/>
    </source>
</evidence>
<dbReference type="AlphaFoldDB" id="A0A920CQR9"/>
<dbReference type="InterPro" id="IPR025681">
    <property type="entry name" value="COOH-NH2_lig"/>
</dbReference>
<dbReference type="RefSeq" id="WP_212977353.1">
    <property type="nucleotide sequence ID" value="NZ_AP025343.1"/>
</dbReference>